<comment type="similarity">
    <text evidence="2">Belongs to the metaxin family.</text>
</comment>
<accession>A0A0K8RK28</accession>
<keyword evidence="7" id="KW-0472">Membrane</keyword>
<dbReference type="Pfam" id="PF17171">
    <property type="entry name" value="GST_C_6"/>
    <property type="match status" value="1"/>
</dbReference>
<evidence type="ECO:0000256" key="1">
    <source>
        <dbReference type="ARBA" id="ARBA00004294"/>
    </source>
</evidence>
<dbReference type="Pfam" id="PF10568">
    <property type="entry name" value="Tom37"/>
    <property type="match status" value="1"/>
</dbReference>
<keyword evidence="5" id="KW-0653">Protein transport</keyword>
<keyword evidence="3" id="KW-0813">Transport</keyword>
<comment type="subcellular location">
    <subcellularLocation>
        <location evidence="1">Mitochondrion outer membrane</location>
    </subcellularLocation>
</comment>
<dbReference type="PANTHER" id="PTHR12289:SF41">
    <property type="entry name" value="FAILED AXON CONNECTIONS-RELATED"/>
    <property type="match status" value="1"/>
</dbReference>
<feature type="domain" description="Mitochondrial outer membrane transport complex Sam37/metaxin N-terminal" evidence="8">
    <location>
        <begin position="19"/>
        <end position="137"/>
    </location>
</feature>
<proteinExistence type="evidence at transcript level"/>
<dbReference type="GO" id="GO:0007005">
    <property type="term" value="P:mitochondrion organization"/>
    <property type="evidence" value="ECO:0007669"/>
    <property type="project" value="TreeGrafter"/>
</dbReference>
<dbReference type="GO" id="GO:0015031">
    <property type="term" value="P:protein transport"/>
    <property type="evidence" value="ECO:0007669"/>
    <property type="project" value="UniProtKB-KW"/>
</dbReference>
<dbReference type="InterPro" id="IPR050931">
    <property type="entry name" value="Mito_Protein_Transport_Metaxin"/>
</dbReference>
<dbReference type="EMBL" id="GADI01002358">
    <property type="protein sequence ID" value="JAA71450.1"/>
    <property type="molecule type" value="mRNA"/>
</dbReference>
<evidence type="ECO:0000256" key="2">
    <source>
        <dbReference type="ARBA" id="ARBA00009170"/>
    </source>
</evidence>
<dbReference type="Gene3D" id="1.20.1050.10">
    <property type="match status" value="1"/>
</dbReference>
<dbReference type="InterPro" id="IPR033468">
    <property type="entry name" value="Metaxin_GST"/>
</dbReference>
<evidence type="ECO:0000259" key="9">
    <source>
        <dbReference type="Pfam" id="PF17171"/>
    </source>
</evidence>
<dbReference type="SUPFAM" id="SSF47616">
    <property type="entry name" value="GST C-terminal domain-like"/>
    <property type="match status" value="1"/>
</dbReference>
<dbReference type="InterPro" id="IPR019564">
    <property type="entry name" value="Sam37/metaxin_N"/>
</dbReference>
<dbReference type="InterPro" id="IPR036282">
    <property type="entry name" value="Glutathione-S-Trfase_C_sf"/>
</dbReference>
<evidence type="ECO:0000259" key="8">
    <source>
        <dbReference type="Pfam" id="PF10568"/>
    </source>
</evidence>
<dbReference type="CDD" id="cd03212">
    <property type="entry name" value="GST_C_Metaxin1_3"/>
    <property type="match status" value="1"/>
</dbReference>
<evidence type="ECO:0000256" key="6">
    <source>
        <dbReference type="ARBA" id="ARBA00023128"/>
    </source>
</evidence>
<keyword evidence="4" id="KW-1000">Mitochondrion outer membrane</keyword>
<feature type="domain" description="Metaxin glutathione S-transferase" evidence="9">
    <location>
        <begin position="166"/>
        <end position="229"/>
    </location>
</feature>
<name>A0A0K8RK28_IXORI</name>
<evidence type="ECO:0000256" key="7">
    <source>
        <dbReference type="ARBA" id="ARBA00023136"/>
    </source>
</evidence>
<evidence type="ECO:0000256" key="3">
    <source>
        <dbReference type="ARBA" id="ARBA00022448"/>
    </source>
</evidence>
<protein>
    <submittedName>
        <fullName evidence="10">Putative translocase of outer mitochondrial membrane complex subunit tom37/metaxin 1</fullName>
    </submittedName>
</protein>
<organism evidence="10">
    <name type="scientific">Ixodes ricinus</name>
    <name type="common">Common tick</name>
    <name type="synonym">Acarus ricinus</name>
    <dbReference type="NCBI Taxonomy" id="34613"/>
    <lineage>
        <taxon>Eukaryota</taxon>
        <taxon>Metazoa</taxon>
        <taxon>Ecdysozoa</taxon>
        <taxon>Arthropoda</taxon>
        <taxon>Chelicerata</taxon>
        <taxon>Arachnida</taxon>
        <taxon>Acari</taxon>
        <taxon>Parasitiformes</taxon>
        <taxon>Ixodida</taxon>
        <taxon>Ixodoidea</taxon>
        <taxon>Ixodidae</taxon>
        <taxon>Ixodinae</taxon>
        <taxon>Ixodes</taxon>
    </lineage>
</organism>
<reference evidence="10" key="1">
    <citation type="submission" date="2012-12" db="EMBL/GenBank/DDBJ databases">
        <title>Identification and characterization of a phenylalanine ammonia-lyase gene family in Isatis indigotica Fort.</title>
        <authorList>
            <person name="Liu Q."/>
            <person name="Chen J."/>
            <person name="Zhou X."/>
            <person name="Di P."/>
            <person name="Xiao Y."/>
            <person name="Xuan H."/>
            <person name="Zhang L."/>
            <person name="Chen W."/>
        </authorList>
    </citation>
    <scope>NUCLEOTIDE SEQUENCE</scope>
    <source>
        <tissue evidence="10">Salivary gland</tissue>
    </source>
</reference>
<dbReference type="GO" id="GO:0001401">
    <property type="term" value="C:SAM complex"/>
    <property type="evidence" value="ECO:0007669"/>
    <property type="project" value="InterPro"/>
</dbReference>
<dbReference type="PANTHER" id="PTHR12289">
    <property type="entry name" value="METAXIN RELATED"/>
    <property type="match status" value="1"/>
</dbReference>
<dbReference type="CDD" id="cd03078">
    <property type="entry name" value="GST_N_Metaxin1_like"/>
    <property type="match status" value="1"/>
</dbReference>
<evidence type="ECO:0000256" key="4">
    <source>
        <dbReference type="ARBA" id="ARBA00022787"/>
    </source>
</evidence>
<evidence type="ECO:0000313" key="10">
    <source>
        <dbReference type="EMBL" id="JAA71450.1"/>
    </source>
</evidence>
<keyword evidence="6" id="KW-0496">Mitochondrion</keyword>
<dbReference type="AlphaFoldDB" id="A0A0K8RK28"/>
<evidence type="ECO:0000256" key="5">
    <source>
        <dbReference type="ARBA" id="ARBA00022927"/>
    </source>
</evidence>
<sequence>MELNIWKGDWGLPSIDTACLEALAYAKFSGAPLIVNEVRRPWFATLPVMRHGPSTRITKFEDMVSHFRKQNYSADIQLTAQQSSDVRAYTAMLRQKLKPALLYLWWVDAKNYVELTRPWYARALAFPLNYVLPGQMQRDAMAALQCKLELLDLEGKQAETALLKEAQECLTTLSQRLGKDTFFFGKRPTSLDAVVFGHLAPLLKAPFPNAALQNHLKACENLAAFVGRILQQYFPPASADSEKGDRPGGGSPGSSDTDFNFSWLNTTLSVAFAAGAMLIYAVTSGLIQIEYQEAEKEAQDED</sequence>